<keyword evidence="6" id="KW-1185">Reference proteome</keyword>
<dbReference type="Pfam" id="PF09375">
    <property type="entry name" value="Peptidase_M75"/>
    <property type="match status" value="1"/>
</dbReference>
<dbReference type="RefSeq" id="WP_116518006.1">
    <property type="nucleotide sequence ID" value="NZ_JACCEX010000002.1"/>
</dbReference>
<protein>
    <recommendedName>
        <fullName evidence="4">Imelysin-like domain-containing protein</fullName>
    </recommendedName>
</protein>
<feature type="signal peptide" evidence="3">
    <location>
        <begin position="1"/>
        <end position="23"/>
    </location>
</feature>
<evidence type="ECO:0000259" key="4">
    <source>
        <dbReference type="Pfam" id="PF09375"/>
    </source>
</evidence>
<evidence type="ECO:0000256" key="1">
    <source>
        <dbReference type="ARBA" id="ARBA00004196"/>
    </source>
</evidence>
<dbReference type="Proteomes" id="UP000246145">
    <property type="component" value="Unassembled WGS sequence"/>
</dbReference>
<dbReference type="STRING" id="1231391.GCA_000308195_02933"/>
<feature type="chain" id="PRO_5015755574" description="Imelysin-like domain-containing protein" evidence="3">
    <location>
        <begin position="24"/>
        <end position="360"/>
    </location>
</feature>
<evidence type="ECO:0000313" key="5">
    <source>
        <dbReference type="EMBL" id="PVY61959.1"/>
    </source>
</evidence>
<dbReference type="GO" id="GO:0030313">
    <property type="term" value="C:cell envelope"/>
    <property type="evidence" value="ECO:0007669"/>
    <property type="project" value="UniProtKB-SubCell"/>
</dbReference>
<comment type="caution">
    <text evidence="5">The sequence shown here is derived from an EMBL/GenBank/DDBJ whole genome shotgun (WGS) entry which is preliminary data.</text>
</comment>
<accession>A0A2U1CLR2</accession>
<proteinExistence type="predicted"/>
<gene>
    <name evidence="5" type="ORF">C7440_1445</name>
</gene>
<evidence type="ECO:0000256" key="3">
    <source>
        <dbReference type="SAM" id="SignalP"/>
    </source>
</evidence>
<feature type="domain" description="Imelysin-like" evidence="4">
    <location>
        <begin position="44"/>
        <end position="320"/>
    </location>
</feature>
<comment type="subcellular location">
    <subcellularLocation>
        <location evidence="1">Cell envelope</location>
    </subcellularLocation>
</comment>
<dbReference type="Gene3D" id="1.20.1420.20">
    <property type="entry name" value="M75 peptidase, HXXE motif"/>
    <property type="match status" value="1"/>
</dbReference>
<evidence type="ECO:0000313" key="6">
    <source>
        <dbReference type="Proteomes" id="UP000246145"/>
    </source>
</evidence>
<organism evidence="5 6">
    <name type="scientific">Pusillimonas noertemannii</name>
    <dbReference type="NCBI Taxonomy" id="305977"/>
    <lineage>
        <taxon>Bacteria</taxon>
        <taxon>Pseudomonadati</taxon>
        <taxon>Pseudomonadota</taxon>
        <taxon>Betaproteobacteria</taxon>
        <taxon>Burkholderiales</taxon>
        <taxon>Alcaligenaceae</taxon>
        <taxon>Pusillimonas</taxon>
    </lineage>
</organism>
<dbReference type="EMBL" id="QEKO01000002">
    <property type="protein sequence ID" value="PVY61959.1"/>
    <property type="molecule type" value="Genomic_DNA"/>
</dbReference>
<reference evidence="5 6" key="1">
    <citation type="submission" date="2018-04" db="EMBL/GenBank/DDBJ databases">
        <title>Genomic Encyclopedia of Type Strains, Phase IV (KMG-IV): sequencing the most valuable type-strain genomes for metagenomic binning, comparative biology and taxonomic classification.</title>
        <authorList>
            <person name="Goeker M."/>
        </authorList>
    </citation>
    <scope>NUCLEOTIDE SEQUENCE [LARGE SCALE GENOMIC DNA]</scope>
    <source>
        <strain evidence="5 6">DSM 10065</strain>
    </source>
</reference>
<dbReference type="OrthoDB" id="5729110at2"/>
<sequence>MIKQWMGAAVLALAWTMPGMAVAQTAAESASGLGARLAQGYIAPAMQQFHEAAGQMGKALQSACGDPAAGSDEVAAAFEHLVAAWSGIEFLRFGPLVQANRFESIYFWPDPRGVTTRQVQGLLAKPAGEIPDAQGLAKHSVALQGLPALEYVLYRDKGLLSGKQGDDQAAACAYALAVAGNLERVGGELYALWKADGEFARLFSQPGPDNPLYRNAQEVAAEVVKALSTGLQFQVDVKLAPSLGADAGKAAPRKAPFWRSDLAPVSLRAAAQGMLAFYDAGGYSFPGAEWIDQNVRGELQRAVDQLEGMRGGTEQLWRDEESHRGLVLVRLLLNNAKNLVDQDVAPALGVRIGFNALDGD</sequence>
<dbReference type="InterPro" id="IPR018976">
    <property type="entry name" value="Imelysin-like"/>
</dbReference>
<evidence type="ECO:0000256" key="2">
    <source>
        <dbReference type="ARBA" id="ARBA00022729"/>
    </source>
</evidence>
<dbReference type="CDD" id="cd14659">
    <property type="entry name" value="Imelysin-like_IPPA"/>
    <property type="match status" value="1"/>
</dbReference>
<keyword evidence="2 3" id="KW-0732">Signal</keyword>
<dbReference type="InterPro" id="IPR034984">
    <property type="entry name" value="Imelysin-like_IPPA"/>
</dbReference>
<name>A0A2U1CLR2_9BURK</name>
<dbReference type="InterPro" id="IPR038352">
    <property type="entry name" value="Imelysin_sf"/>
</dbReference>
<dbReference type="AlphaFoldDB" id="A0A2U1CLR2"/>